<dbReference type="Proteomes" id="UP000046176">
    <property type="component" value="Unassembled WGS sequence"/>
</dbReference>
<accession>A0A0T7FF19</accession>
<proteinExistence type="predicted"/>
<evidence type="ECO:0000313" key="3">
    <source>
        <dbReference type="EMBL" id="CDZ33615.1"/>
    </source>
</evidence>
<reference evidence="3 4" key="1">
    <citation type="submission" date="2014-08" db="EMBL/GenBank/DDBJ databases">
        <authorList>
            <person name="Chen Y.-H."/>
        </authorList>
    </citation>
    <scope>NUCLEOTIDE SEQUENCE [LARGE SCALE GENOMIC DNA]</scope>
</reference>
<evidence type="ECO:0000313" key="4">
    <source>
        <dbReference type="Proteomes" id="UP000046176"/>
    </source>
</evidence>
<evidence type="ECO:0000256" key="2">
    <source>
        <dbReference type="SAM" id="SignalP"/>
    </source>
</evidence>
<feature type="compositionally biased region" description="Basic and acidic residues" evidence="1">
    <location>
        <begin position="68"/>
        <end position="77"/>
    </location>
</feature>
<feature type="signal peptide" evidence="2">
    <location>
        <begin position="1"/>
        <end position="25"/>
    </location>
</feature>
<dbReference type="RefSeq" id="WP_046666122.1">
    <property type="nucleotide sequence ID" value="NZ_CCRH01000004.1"/>
</dbReference>
<evidence type="ECO:0008006" key="5">
    <source>
        <dbReference type="Google" id="ProtNLM"/>
    </source>
</evidence>
<feature type="region of interest" description="Disordered" evidence="1">
    <location>
        <begin position="31"/>
        <end position="89"/>
    </location>
</feature>
<gene>
    <name evidence="3" type="ORF">NGAL_HAMBI1145_19220</name>
</gene>
<feature type="chain" id="PRO_5006682130" description="Hydroxyquinol 1,2-dioxygenase" evidence="2">
    <location>
        <begin position="26"/>
        <end position="89"/>
    </location>
</feature>
<name>A0A0T7FF19_NEOGA</name>
<evidence type="ECO:0000256" key="1">
    <source>
        <dbReference type="SAM" id="MobiDB-lite"/>
    </source>
</evidence>
<feature type="compositionally biased region" description="Polar residues" evidence="1">
    <location>
        <begin position="51"/>
        <end position="66"/>
    </location>
</feature>
<protein>
    <recommendedName>
        <fullName evidence="5">Hydroxyquinol 1,2-dioxygenase</fullName>
    </recommendedName>
</protein>
<sequence>MTKIFLSTAIAALLASATFAVPALAEGDYYEGASKSGASPRSADPLRADSTRTFGYPNQSGQSLFGETSRDDRRPFDSGDYYEGANRPN</sequence>
<dbReference type="AlphaFoldDB" id="A0A0T7FF19"/>
<dbReference type="EMBL" id="CCRH01000004">
    <property type="protein sequence ID" value="CDZ33615.1"/>
    <property type="molecule type" value="Genomic_DNA"/>
</dbReference>
<dbReference type="OrthoDB" id="8410284at2"/>
<keyword evidence="2" id="KW-0732">Signal</keyword>
<organism evidence="3 4">
    <name type="scientific">Neorhizobium galegae bv. officinalis</name>
    <dbReference type="NCBI Taxonomy" id="323656"/>
    <lineage>
        <taxon>Bacteria</taxon>
        <taxon>Pseudomonadati</taxon>
        <taxon>Pseudomonadota</taxon>
        <taxon>Alphaproteobacteria</taxon>
        <taxon>Hyphomicrobiales</taxon>
        <taxon>Rhizobiaceae</taxon>
        <taxon>Rhizobium/Agrobacterium group</taxon>
        <taxon>Neorhizobium</taxon>
    </lineage>
</organism>